<name>A0ABV5RMV3_9ACTN</name>
<keyword evidence="2" id="KW-1185">Reference proteome</keyword>
<evidence type="ECO:0000313" key="2">
    <source>
        <dbReference type="Proteomes" id="UP001589710"/>
    </source>
</evidence>
<dbReference type="Proteomes" id="UP001589710">
    <property type="component" value="Unassembled WGS sequence"/>
</dbReference>
<protein>
    <recommendedName>
        <fullName evidence="3">SAM-dependent methyltransferase</fullName>
    </recommendedName>
</protein>
<gene>
    <name evidence="1" type="ORF">ACFFTL_44945</name>
</gene>
<sequence length="92" mass="10111">MRMVREVEMVEMPVTGDTVSFSRTFTGPGRTGPRISRSTLRFLGADALSSFLSDAGLVIEEQYGDWDRSPLTGASPEIITIARSAQFLRICP</sequence>
<dbReference type="EMBL" id="JBHMCG010000218">
    <property type="protein sequence ID" value="MFB9579210.1"/>
    <property type="molecule type" value="Genomic_DNA"/>
</dbReference>
<comment type="caution">
    <text evidence="1">The sequence shown here is derived from an EMBL/GenBank/DDBJ whole genome shotgun (WGS) entry which is preliminary data.</text>
</comment>
<reference evidence="1 2" key="1">
    <citation type="submission" date="2024-09" db="EMBL/GenBank/DDBJ databases">
        <authorList>
            <person name="Sun Q."/>
            <person name="Mori K."/>
        </authorList>
    </citation>
    <scope>NUCLEOTIDE SEQUENCE [LARGE SCALE GENOMIC DNA]</scope>
    <source>
        <strain evidence="1 2">JCM 3331</strain>
    </source>
</reference>
<evidence type="ECO:0008006" key="3">
    <source>
        <dbReference type="Google" id="ProtNLM"/>
    </source>
</evidence>
<accession>A0ABV5RMV3</accession>
<organism evidence="1 2">
    <name type="scientific">Streptomyces yanii</name>
    <dbReference type="NCBI Taxonomy" id="78510"/>
    <lineage>
        <taxon>Bacteria</taxon>
        <taxon>Bacillati</taxon>
        <taxon>Actinomycetota</taxon>
        <taxon>Actinomycetes</taxon>
        <taxon>Kitasatosporales</taxon>
        <taxon>Streptomycetaceae</taxon>
        <taxon>Streptomyces</taxon>
    </lineage>
</organism>
<evidence type="ECO:0000313" key="1">
    <source>
        <dbReference type="EMBL" id="MFB9579210.1"/>
    </source>
</evidence>
<proteinExistence type="predicted"/>